<proteinExistence type="predicted"/>
<comment type="caution">
    <text evidence="2">The sequence shown here is derived from an EMBL/GenBank/DDBJ whole genome shotgun (WGS) entry which is preliminary data.</text>
</comment>
<evidence type="ECO:0000313" key="3">
    <source>
        <dbReference type="Proteomes" id="UP001139012"/>
    </source>
</evidence>
<dbReference type="Pfam" id="PF13524">
    <property type="entry name" value="Glyco_trans_1_2"/>
    <property type="match status" value="1"/>
</dbReference>
<name>A0ABS9LX39_9BRAD</name>
<dbReference type="RefSeq" id="WP_237873039.1">
    <property type="nucleotide sequence ID" value="NZ_JAKLUA010000015.1"/>
</dbReference>
<evidence type="ECO:0000313" key="2">
    <source>
        <dbReference type="EMBL" id="MCG2671597.1"/>
    </source>
</evidence>
<dbReference type="EMBL" id="JAKLUA010000015">
    <property type="protein sequence ID" value="MCG2671597.1"/>
    <property type="molecule type" value="Genomic_DNA"/>
</dbReference>
<gene>
    <name evidence="2" type="ORF">L6637_32045</name>
</gene>
<keyword evidence="3" id="KW-1185">Reference proteome</keyword>
<evidence type="ECO:0000259" key="1">
    <source>
        <dbReference type="Pfam" id="PF13524"/>
    </source>
</evidence>
<organism evidence="2 3">
    <name type="scientific">Bradyrhizobium zhengyangense</name>
    <dbReference type="NCBI Taxonomy" id="2911009"/>
    <lineage>
        <taxon>Bacteria</taxon>
        <taxon>Pseudomonadati</taxon>
        <taxon>Pseudomonadota</taxon>
        <taxon>Alphaproteobacteria</taxon>
        <taxon>Hyphomicrobiales</taxon>
        <taxon>Nitrobacteraceae</taxon>
        <taxon>Bradyrhizobium</taxon>
    </lineage>
</organism>
<accession>A0ABS9LX39</accession>
<dbReference type="Gene3D" id="3.40.50.2000">
    <property type="entry name" value="Glycogen Phosphorylase B"/>
    <property type="match status" value="1"/>
</dbReference>
<sequence>MRVFQNSGYYPSYASRLRRLAANALTFKQQIQVFLDDRYGACHMLLPISCGDSDAFFTNWDDQSLQRGWAREAGLPKTLPLEDILLAQIEAHRTEIFYNLDPVRLANGFLRRLPGCVKKSIAWRSAPSGPVDFSDYDLVVGNFPGILAEMSSRGYRTAYFAPSHDPVMDRFADNRDRPVDVVFVGGYSRHHTRRAEVLNAVAGLADQSRVVFHLDPSRLSRLADSPLGVLPPLNRSRRPSKVRSVSQGPVFGLELYDVLSKAKIVLNGAIDMAGEERGNMRCFEGMGCGALLLSDAGKYPVGMTPGSTLVTYTTGVDAVAQIRRLLADDGHREAIAREGHKMISTTYSKRDQWQAFQKLL</sequence>
<feature type="domain" description="Spore protein YkvP/CgeB glycosyl transferase-like" evidence="1">
    <location>
        <begin position="244"/>
        <end position="355"/>
    </location>
</feature>
<protein>
    <submittedName>
        <fullName evidence="2">Glycosyltransferase</fullName>
    </submittedName>
</protein>
<dbReference type="Proteomes" id="UP001139012">
    <property type="component" value="Unassembled WGS sequence"/>
</dbReference>
<reference evidence="2" key="1">
    <citation type="submission" date="2022-01" db="EMBL/GenBank/DDBJ databases">
        <title>Genome sequnece data of strain Bradyrhizobium sp. nov.</title>
        <authorList>
            <person name="Zhang J."/>
        </authorList>
    </citation>
    <scope>NUCLEOTIDE SEQUENCE</scope>
    <source>
        <strain evidence="2">WYCCWR 12774</strain>
    </source>
</reference>
<dbReference type="InterPro" id="IPR055259">
    <property type="entry name" value="YkvP/CgeB_Glyco_trans-like"/>
</dbReference>